<dbReference type="PANTHER" id="PTHR46288:SF27">
    <property type="entry name" value="CYSTEINE_HISTIDINE-RICH C1 DOMAIN FAMILY PROTEIN"/>
    <property type="match status" value="1"/>
</dbReference>
<feature type="domain" description="Phorbol-ester/DAG-type" evidence="4">
    <location>
        <begin position="24"/>
        <end position="72"/>
    </location>
</feature>
<dbReference type="Pfam" id="PF03107">
    <property type="entry name" value="C1_2"/>
    <property type="match status" value="1"/>
</dbReference>
<dbReference type="GO" id="GO:0046872">
    <property type="term" value="F:metal ion binding"/>
    <property type="evidence" value="ECO:0007669"/>
    <property type="project" value="UniProtKB-KW"/>
</dbReference>
<dbReference type="SUPFAM" id="SSF57889">
    <property type="entry name" value="Cysteine-rich domain"/>
    <property type="match status" value="1"/>
</dbReference>
<dbReference type="InterPro" id="IPR046349">
    <property type="entry name" value="C1-like_sf"/>
</dbReference>
<evidence type="ECO:0000259" key="4">
    <source>
        <dbReference type="PROSITE" id="PS50081"/>
    </source>
</evidence>
<reference evidence="5 6" key="1">
    <citation type="submission" date="2024-01" db="EMBL/GenBank/DDBJ databases">
        <authorList>
            <person name="Waweru B."/>
        </authorList>
    </citation>
    <scope>NUCLEOTIDE SEQUENCE [LARGE SCALE GENOMIC DNA]</scope>
</reference>
<organism evidence="5 6">
    <name type="scientific">Dovyalis caffra</name>
    <dbReference type="NCBI Taxonomy" id="77055"/>
    <lineage>
        <taxon>Eukaryota</taxon>
        <taxon>Viridiplantae</taxon>
        <taxon>Streptophyta</taxon>
        <taxon>Embryophyta</taxon>
        <taxon>Tracheophyta</taxon>
        <taxon>Spermatophyta</taxon>
        <taxon>Magnoliopsida</taxon>
        <taxon>eudicotyledons</taxon>
        <taxon>Gunneridae</taxon>
        <taxon>Pentapetalae</taxon>
        <taxon>rosids</taxon>
        <taxon>fabids</taxon>
        <taxon>Malpighiales</taxon>
        <taxon>Salicaceae</taxon>
        <taxon>Flacourtieae</taxon>
        <taxon>Dovyalis</taxon>
    </lineage>
</organism>
<sequence length="144" mass="16347">MEKENLGVLFQRETKMEYRGFLHEHPLMLNEETIVGTRCDACGEFFQGLVYTCSECGFNIHKSCAELPREFQNPYHPLRLSLVTDEWEGQAFRCLWVVVFPAGYVENPSLVLSTAATLATTICIDHVPSFSCQQHSSTFTSLAF</sequence>
<dbReference type="AlphaFoldDB" id="A0AAV1RMW5"/>
<evidence type="ECO:0000313" key="6">
    <source>
        <dbReference type="Proteomes" id="UP001314170"/>
    </source>
</evidence>
<name>A0AAV1RMW5_9ROSI</name>
<dbReference type="Gene3D" id="3.30.60.20">
    <property type="match status" value="1"/>
</dbReference>
<gene>
    <name evidence="5" type="ORF">DCAF_LOCUS12252</name>
</gene>
<evidence type="ECO:0000256" key="3">
    <source>
        <dbReference type="ARBA" id="ARBA00022833"/>
    </source>
</evidence>
<keyword evidence="3" id="KW-0862">Zinc</keyword>
<keyword evidence="2" id="KW-0677">Repeat</keyword>
<comment type="caution">
    <text evidence="5">The sequence shown here is derived from an EMBL/GenBank/DDBJ whole genome shotgun (WGS) entry which is preliminary data.</text>
</comment>
<dbReference type="PANTHER" id="PTHR46288">
    <property type="entry name" value="PHORBOL-ESTER/DAG-TYPE DOMAIN-CONTAINING PROTEIN"/>
    <property type="match status" value="1"/>
</dbReference>
<dbReference type="InterPro" id="IPR004146">
    <property type="entry name" value="DC1"/>
</dbReference>
<keyword evidence="6" id="KW-1185">Reference proteome</keyword>
<protein>
    <recommendedName>
        <fullName evidence="4">Phorbol-ester/DAG-type domain-containing protein</fullName>
    </recommendedName>
</protein>
<evidence type="ECO:0000313" key="5">
    <source>
        <dbReference type="EMBL" id="CAK7337225.1"/>
    </source>
</evidence>
<dbReference type="EMBL" id="CAWUPB010001010">
    <property type="protein sequence ID" value="CAK7337225.1"/>
    <property type="molecule type" value="Genomic_DNA"/>
</dbReference>
<proteinExistence type="predicted"/>
<dbReference type="PROSITE" id="PS50081">
    <property type="entry name" value="ZF_DAG_PE_2"/>
    <property type="match status" value="1"/>
</dbReference>
<dbReference type="Proteomes" id="UP001314170">
    <property type="component" value="Unassembled WGS sequence"/>
</dbReference>
<accession>A0AAV1RMW5</accession>
<dbReference type="InterPro" id="IPR002219">
    <property type="entry name" value="PKC_DAG/PE"/>
</dbReference>
<keyword evidence="1" id="KW-0479">Metal-binding</keyword>
<evidence type="ECO:0000256" key="1">
    <source>
        <dbReference type="ARBA" id="ARBA00022723"/>
    </source>
</evidence>
<evidence type="ECO:0000256" key="2">
    <source>
        <dbReference type="ARBA" id="ARBA00022737"/>
    </source>
</evidence>